<gene>
    <name evidence="3" type="ORF">OESDEN_20734</name>
</gene>
<protein>
    <submittedName>
        <fullName evidence="3">Uncharacterized protein</fullName>
    </submittedName>
</protein>
<keyword evidence="2" id="KW-0456">Lyase</keyword>
<evidence type="ECO:0000313" key="4">
    <source>
        <dbReference type="Proteomes" id="UP000053660"/>
    </source>
</evidence>
<accession>A0A0B1S3X1</accession>
<dbReference type="GO" id="GO:0000213">
    <property type="term" value="F:tRNA-intron lyase activity"/>
    <property type="evidence" value="ECO:0007669"/>
    <property type="project" value="TreeGrafter"/>
</dbReference>
<dbReference type="GO" id="GO:0000379">
    <property type="term" value="P:tRNA-type intron splice site recognition and cleavage"/>
    <property type="evidence" value="ECO:0007669"/>
    <property type="project" value="TreeGrafter"/>
</dbReference>
<name>A0A0B1S3X1_OESDE</name>
<reference evidence="3 4" key="1">
    <citation type="submission" date="2014-03" db="EMBL/GenBank/DDBJ databases">
        <title>Draft genome of the hookworm Oesophagostomum dentatum.</title>
        <authorList>
            <person name="Mitreva M."/>
        </authorList>
    </citation>
    <scope>NUCLEOTIDE SEQUENCE [LARGE SCALE GENOMIC DNA]</scope>
    <source>
        <strain evidence="3 4">OD-Hann</strain>
    </source>
</reference>
<proteinExistence type="predicted"/>
<dbReference type="AlphaFoldDB" id="A0A0B1S3X1"/>
<dbReference type="SUPFAM" id="SSF53032">
    <property type="entry name" value="tRNA-intron endonuclease catalytic domain-like"/>
    <property type="match status" value="1"/>
</dbReference>
<dbReference type="Proteomes" id="UP000053660">
    <property type="component" value="Unassembled WGS sequence"/>
</dbReference>
<keyword evidence="1" id="KW-0819">tRNA processing</keyword>
<dbReference type="GO" id="GO:0003676">
    <property type="term" value="F:nucleic acid binding"/>
    <property type="evidence" value="ECO:0007669"/>
    <property type="project" value="InterPro"/>
</dbReference>
<evidence type="ECO:0000256" key="2">
    <source>
        <dbReference type="ARBA" id="ARBA00023239"/>
    </source>
</evidence>
<dbReference type="Gene3D" id="3.40.1350.10">
    <property type="match status" value="1"/>
</dbReference>
<dbReference type="OrthoDB" id="10256176at2759"/>
<sequence>MSSAGAGDSSSTNEVTRNFVEFKKTDTSKGQYHRLDDFDVPLPSTRDHRAREVIFHDLWRKRYYLTSGEQFGCAYLVYEGVYRFFLLRV</sequence>
<evidence type="ECO:0000313" key="3">
    <source>
        <dbReference type="EMBL" id="KHJ79614.1"/>
    </source>
</evidence>
<dbReference type="EMBL" id="KN604088">
    <property type="protein sequence ID" value="KHJ79614.1"/>
    <property type="molecule type" value="Genomic_DNA"/>
</dbReference>
<dbReference type="InterPro" id="IPR036167">
    <property type="entry name" value="tRNA_intron_Endo_cat-like_sf"/>
</dbReference>
<organism evidence="3 4">
    <name type="scientific">Oesophagostomum dentatum</name>
    <name type="common">Nodular worm</name>
    <dbReference type="NCBI Taxonomy" id="61180"/>
    <lineage>
        <taxon>Eukaryota</taxon>
        <taxon>Metazoa</taxon>
        <taxon>Ecdysozoa</taxon>
        <taxon>Nematoda</taxon>
        <taxon>Chromadorea</taxon>
        <taxon>Rhabditida</taxon>
        <taxon>Rhabditina</taxon>
        <taxon>Rhabditomorpha</taxon>
        <taxon>Strongyloidea</taxon>
        <taxon>Strongylidae</taxon>
        <taxon>Oesophagostomum</taxon>
    </lineage>
</organism>
<dbReference type="GO" id="GO:0005634">
    <property type="term" value="C:nucleus"/>
    <property type="evidence" value="ECO:0007669"/>
    <property type="project" value="UniProtKB-ARBA"/>
</dbReference>
<dbReference type="PANTHER" id="PTHR13070:SF0">
    <property type="entry name" value="TRNA-SPLICING ENDONUCLEASE SUBUNIT SEN34"/>
    <property type="match status" value="1"/>
</dbReference>
<dbReference type="InterPro" id="IPR011856">
    <property type="entry name" value="tRNA_endonuc-like_dom_sf"/>
</dbReference>
<evidence type="ECO:0000256" key="1">
    <source>
        <dbReference type="ARBA" id="ARBA00022694"/>
    </source>
</evidence>
<keyword evidence="4" id="KW-1185">Reference proteome</keyword>
<dbReference type="PANTHER" id="PTHR13070">
    <property type="entry name" value="TRNA-SPLICING ENDONUCLEASE SUBUNIT SEN34-RELATED"/>
    <property type="match status" value="1"/>
</dbReference>